<dbReference type="EMBL" id="MTSL01000027">
    <property type="protein sequence ID" value="PJF19922.1"/>
    <property type="molecule type" value="Genomic_DNA"/>
</dbReference>
<feature type="compositionally biased region" description="Basic and acidic residues" evidence="3">
    <location>
        <begin position="134"/>
        <end position="143"/>
    </location>
</feature>
<evidence type="ECO:0000256" key="3">
    <source>
        <dbReference type="SAM" id="MobiDB-lite"/>
    </source>
</evidence>
<evidence type="ECO:0000313" key="5">
    <source>
        <dbReference type="Proteomes" id="UP000240830"/>
    </source>
</evidence>
<dbReference type="InterPro" id="IPR027417">
    <property type="entry name" value="P-loop_NTPase"/>
</dbReference>
<gene>
    <name evidence="4" type="ORF">PSACC_00260</name>
</gene>
<evidence type="ECO:0000256" key="1">
    <source>
        <dbReference type="ARBA" id="ARBA00022741"/>
    </source>
</evidence>
<feature type="region of interest" description="Disordered" evidence="3">
    <location>
        <begin position="134"/>
        <end position="155"/>
    </location>
</feature>
<keyword evidence="1" id="KW-0547">Nucleotide-binding</keyword>
<dbReference type="NCBIfam" id="TIGR00231">
    <property type="entry name" value="small_GTP"/>
    <property type="match status" value="1"/>
</dbReference>
<dbReference type="SMART" id="SM00174">
    <property type="entry name" value="RHO"/>
    <property type="match status" value="1"/>
</dbReference>
<proteinExistence type="predicted"/>
<dbReference type="FunFam" id="3.40.50.300:FF:001447">
    <property type="entry name" value="Ras-related protein Rab-1B"/>
    <property type="match status" value="1"/>
</dbReference>
<name>A0A2H9TQB2_9FUNG</name>
<dbReference type="InterPro" id="IPR005225">
    <property type="entry name" value="Small_GTP-bd"/>
</dbReference>
<dbReference type="Pfam" id="PF00071">
    <property type="entry name" value="Ras"/>
    <property type="match status" value="1"/>
</dbReference>
<dbReference type="PROSITE" id="PS51419">
    <property type="entry name" value="RAB"/>
    <property type="match status" value="1"/>
</dbReference>
<dbReference type="Gene3D" id="3.40.50.300">
    <property type="entry name" value="P-loop containing nucleotide triphosphate hydrolases"/>
    <property type="match status" value="1"/>
</dbReference>
<dbReference type="PROSITE" id="PS51421">
    <property type="entry name" value="RAS"/>
    <property type="match status" value="1"/>
</dbReference>
<keyword evidence="2" id="KW-0342">GTP-binding</keyword>
<dbReference type="PRINTS" id="PR00449">
    <property type="entry name" value="RASTRNSFRMNG"/>
</dbReference>
<dbReference type="GO" id="GO:0005525">
    <property type="term" value="F:GTP binding"/>
    <property type="evidence" value="ECO:0007669"/>
    <property type="project" value="UniProtKB-KW"/>
</dbReference>
<dbReference type="Proteomes" id="UP000240830">
    <property type="component" value="Unassembled WGS sequence"/>
</dbReference>
<evidence type="ECO:0000313" key="4">
    <source>
        <dbReference type="EMBL" id="PJF19922.1"/>
    </source>
</evidence>
<dbReference type="SMART" id="SM00175">
    <property type="entry name" value="RAB"/>
    <property type="match status" value="1"/>
</dbReference>
<dbReference type="GO" id="GO:0007165">
    <property type="term" value="P:signal transduction"/>
    <property type="evidence" value="ECO:0007669"/>
    <property type="project" value="InterPro"/>
</dbReference>
<dbReference type="GO" id="GO:0003924">
    <property type="term" value="F:GTPase activity"/>
    <property type="evidence" value="ECO:0007669"/>
    <property type="project" value="InterPro"/>
</dbReference>
<dbReference type="SUPFAM" id="SSF52540">
    <property type="entry name" value="P-loop containing nucleoside triphosphate hydrolases"/>
    <property type="match status" value="1"/>
</dbReference>
<evidence type="ECO:0000256" key="2">
    <source>
        <dbReference type="ARBA" id="ARBA00023134"/>
    </source>
</evidence>
<reference evidence="4 5" key="1">
    <citation type="submission" date="2016-10" db="EMBL/GenBank/DDBJ databases">
        <title>The genome of Paramicrosporidium saccamoebae is the missing link in understanding Cryptomycota and Microsporidia evolution.</title>
        <authorList>
            <person name="Quandt C.A."/>
            <person name="Beaudet D."/>
            <person name="Corsaro D."/>
            <person name="Michel R."/>
            <person name="Corradi N."/>
            <person name="James T."/>
        </authorList>
    </citation>
    <scope>NUCLEOTIDE SEQUENCE [LARGE SCALE GENOMIC DNA]</scope>
    <source>
        <strain evidence="4 5">KSL3</strain>
    </source>
</reference>
<dbReference type="PANTHER" id="PTHR24070">
    <property type="entry name" value="RAS, DI-RAS, AND RHEB FAMILY MEMBERS OF SMALL GTPASE SUPERFAMILY"/>
    <property type="match status" value="1"/>
</dbReference>
<feature type="compositionally biased region" description="Polar residues" evidence="3">
    <location>
        <begin position="146"/>
        <end position="155"/>
    </location>
</feature>
<dbReference type="SMART" id="SM00173">
    <property type="entry name" value="RAS"/>
    <property type="match status" value="1"/>
</dbReference>
<accession>A0A2H9TQB2</accession>
<dbReference type="InterPro" id="IPR020849">
    <property type="entry name" value="Small_GTPase_Ras-type"/>
</dbReference>
<dbReference type="InterPro" id="IPR001806">
    <property type="entry name" value="Small_GTPase"/>
</dbReference>
<keyword evidence="5" id="KW-1185">Reference proteome</keyword>
<sequence length="155" mass="17418">MHVLWMNTTLPSKCTVDEETAILDILDTAGQEDYSYLRRGDGFLLVFALNSKSSFQEVQKFQEQILRVKDADAFPMILVGNKSDLSAERQISAAEAKELARSFGCRYIETSAKARHNVEESFYGLVKEIQKSRQEQAAGEKKNAPNRKSTGCTTM</sequence>
<dbReference type="STRING" id="1246581.A0A2H9TQB2"/>
<dbReference type="GO" id="GO:0016020">
    <property type="term" value="C:membrane"/>
    <property type="evidence" value="ECO:0007669"/>
    <property type="project" value="InterPro"/>
</dbReference>
<organism evidence="4 5">
    <name type="scientific">Paramicrosporidium saccamoebae</name>
    <dbReference type="NCBI Taxonomy" id="1246581"/>
    <lineage>
        <taxon>Eukaryota</taxon>
        <taxon>Fungi</taxon>
        <taxon>Fungi incertae sedis</taxon>
        <taxon>Cryptomycota</taxon>
        <taxon>Cryptomycota incertae sedis</taxon>
        <taxon>Paramicrosporidium</taxon>
    </lineage>
</organism>
<protein>
    <submittedName>
        <fullName evidence="4">Ras-like protein</fullName>
    </submittedName>
</protein>
<dbReference type="AlphaFoldDB" id="A0A2H9TQB2"/>
<comment type="caution">
    <text evidence="4">The sequence shown here is derived from an EMBL/GenBank/DDBJ whole genome shotgun (WGS) entry which is preliminary data.</text>
</comment>
<dbReference type="OrthoDB" id="5976022at2759"/>